<proteinExistence type="predicted"/>
<protein>
    <submittedName>
        <fullName evidence="1">Uncharacterized protein</fullName>
    </submittedName>
</protein>
<dbReference type="Proteomes" id="UP001241988">
    <property type="component" value="Unassembled WGS sequence"/>
</dbReference>
<name>A0ABU0GPI2_9BACL</name>
<dbReference type="RefSeq" id="WP_308785569.1">
    <property type="nucleotide sequence ID" value="NZ_JAUSWB010000001.1"/>
</dbReference>
<reference evidence="1 2" key="1">
    <citation type="submission" date="2023-07" db="EMBL/GenBank/DDBJ databases">
        <title>Genomic Encyclopedia of Type Strains, Phase IV (KMG-IV): sequencing the most valuable type-strain genomes for metagenomic binning, comparative biology and taxonomic classification.</title>
        <authorList>
            <person name="Goeker M."/>
        </authorList>
    </citation>
    <scope>NUCLEOTIDE SEQUENCE [LARGE SCALE GENOMIC DNA]</scope>
    <source>
        <strain evidence="1 2">DSM 16419</strain>
    </source>
</reference>
<gene>
    <name evidence="1" type="ORF">QOZ98_000067</name>
</gene>
<sequence>MTNGIDFYIANTSKEAAISEKHVKFDEDLYHYLLTREGYPAKRYSLLINLDQYNDRFFSPNEISELILICERLLNEYSLKTKKRWKTDNFTWRINILAENLKTLCLFALEENKKVFAAGD</sequence>
<keyword evidence="2" id="KW-1185">Reference proteome</keyword>
<evidence type="ECO:0000313" key="1">
    <source>
        <dbReference type="EMBL" id="MDQ0427242.1"/>
    </source>
</evidence>
<organism evidence="1 2">
    <name type="scientific">Planomicrobium stackebrandtii</name>
    <dbReference type="NCBI Taxonomy" id="253160"/>
    <lineage>
        <taxon>Bacteria</taxon>
        <taxon>Bacillati</taxon>
        <taxon>Bacillota</taxon>
        <taxon>Bacilli</taxon>
        <taxon>Bacillales</taxon>
        <taxon>Caryophanaceae</taxon>
        <taxon>Planomicrobium</taxon>
    </lineage>
</organism>
<dbReference type="EMBL" id="JAUSWB010000001">
    <property type="protein sequence ID" value="MDQ0427242.1"/>
    <property type="molecule type" value="Genomic_DNA"/>
</dbReference>
<evidence type="ECO:0000313" key="2">
    <source>
        <dbReference type="Proteomes" id="UP001241988"/>
    </source>
</evidence>
<accession>A0ABU0GPI2</accession>
<comment type="caution">
    <text evidence="1">The sequence shown here is derived from an EMBL/GenBank/DDBJ whole genome shotgun (WGS) entry which is preliminary data.</text>
</comment>